<dbReference type="Gene3D" id="3.90.550.10">
    <property type="entry name" value="Spore Coat Polysaccharide Biosynthesis Protein SpsA, Chain A"/>
    <property type="match status" value="1"/>
</dbReference>
<dbReference type="GO" id="GO:0016757">
    <property type="term" value="F:glycosyltransferase activity"/>
    <property type="evidence" value="ECO:0007669"/>
    <property type="project" value="UniProtKB-KW"/>
</dbReference>
<feature type="transmembrane region" description="Helical" evidence="4">
    <location>
        <begin position="316"/>
        <end position="336"/>
    </location>
</feature>
<keyword evidence="4" id="KW-1133">Transmembrane helix</keyword>
<evidence type="ECO:0000256" key="4">
    <source>
        <dbReference type="SAM" id="Phobius"/>
    </source>
</evidence>
<feature type="domain" description="Glycosyltransferase 2-like" evidence="5">
    <location>
        <begin position="47"/>
        <end position="206"/>
    </location>
</feature>
<gene>
    <name evidence="6" type="ORF">E4S40_08455</name>
</gene>
<accession>A0A4Y9QUF6</accession>
<feature type="transmembrane region" description="Helical" evidence="4">
    <location>
        <begin position="287"/>
        <end position="310"/>
    </location>
</feature>
<dbReference type="OrthoDB" id="9800276at2"/>
<organism evidence="6 7">
    <name type="scientific">Algoriphagus kandeliae</name>
    <dbReference type="NCBI Taxonomy" id="2562278"/>
    <lineage>
        <taxon>Bacteria</taxon>
        <taxon>Pseudomonadati</taxon>
        <taxon>Bacteroidota</taxon>
        <taxon>Cytophagia</taxon>
        <taxon>Cytophagales</taxon>
        <taxon>Cyclobacteriaceae</taxon>
        <taxon>Algoriphagus</taxon>
    </lineage>
</organism>
<evidence type="ECO:0000256" key="1">
    <source>
        <dbReference type="ARBA" id="ARBA00006739"/>
    </source>
</evidence>
<dbReference type="InterPro" id="IPR001173">
    <property type="entry name" value="Glyco_trans_2-like"/>
</dbReference>
<evidence type="ECO:0000313" key="6">
    <source>
        <dbReference type="EMBL" id="TFV96244.1"/>
    </source>
</evidence>
<name>A0A4Y9QUF6_9BACT</name>
<dbReference type="SUPFAM" id="SSF53448">
    <property type="entry name" value="Nucleotide-diphospho-sugar transferases"/>
    <property type="match status" value="1"/>
</dbReference>
<proteinExistence type="inferred from homology"/>
<keyword evidence="7" id="KW-1185">Reference proteome</keyword>
<dbReference type="Proteomes" id="UP000297647">
    <property type="component" value="Unassembled WGS sequence"/>
</dbReference>
<evidence type="ECO:0000256" key="2">
    <source>
        <dbReference type="ARBA" id="ARBA00022676"/>
    </source>
</evidence>
<keyword evidence="4" id="KW-0812">Transmembrane</keyword>
<keyword evidence="2" id="KW-0328">Glycosyltransferase</keyword>
<evidence type="ECO:0000256" key="3">
    <source>
        <dbReference type="ARBA" id="ARBA00022679"/>
    </source>
</evidence>
<reference evidence="6 7" key="1">
    <citation type="submission" date="2019-03" db="EMBL/GenBank/DDBJ databases">
        <title>Algoriphagus sp. nov, a new strain isolated from root system soil of mangrove plant Kandelia.</title>
        <authorList>
            <person name="Yin Q."/>
            <person name="Wang K."/>
            <person name="Song Z."/>
        </authorList>
    </citation>
    <scope>NUCLEOTIDE SEQUENCE [LARGE SCALE GENOMIC DNA]</scope>
    <source>
        <strain evidence="6 7">XY-J91</strain>
    </source>
</reference>
<dbReference type="EMBL" id="SPSB01000002">
    <property type="protein sequence ID" value="TFV96244.1"/>
    <property type="molecule type" value="Genomic_DNA"/>
</dbReference>
<comment type="similarity">
    <text evidence="1">Belongs to the glycosyltransferase 2 family.</text>
</comment>
<dbReference type="RefSeq" id="WP_135072978.1">
    <property type="nucleotide sequence ID" value="NZ_SPSB01000002.1"/>
</dbReference>
<feature type="transmembrane region" description="Helical" evidence="4">
    <location>
        <begin position="6"/>
        <end position="25"/>
    </location>
</feature>
<dbReference type="InterPro" id="IPR029044">
    <property type="entry name" value="Nucleotide-diphossugar_trans"/>
</dbReference>
<comment type="caution">
    <text evidence="6">The sequence shown here is derived from an EMBL/GenBank/DDBJ whole genome shotgun (WGS) entry which is preliminary data.</text>
</comment>
<dbReference type="PANTHER" id="PTHR43630:SF1">
    <property type="entry name" value="POLY-BETA-1,6-N-ACETYL-D-GLUCOSAMINE SYNTHASE"/>
    <property type="match status" value="1"/>
</dbReference>
<keyword evidence="4" id="KW-0472">Membrane</keyword>
<evidence type="ECO:0000259" key="5">
    <source>
        <dbReference type="Pfam" id="PF00535"/>
    </source>
</evidence>
<protein>
    <submittedName>
        <fullName evidence="6">Glycosyltransferase</fullName>
    </submittedName>
</protein>
<evidence type="ECO:0000313" key="7">
    <source>
        <dbReference type="Proteomes" id="UP000297647"/>
    </source>
</evidence>
<dbReference type="PANTHER" id="PTHR43630">
    <property type="entry name" value="POLY-BETA-1,6-N-ACETYL-D-GLUCOSAMINE SYNTHASE"/>
    <property type="match status" value="1"/>
</dbReference>
<dbReference type="AlphaFoldDB" id="A0A4Y9QUF6"/>
<keyword evidence="3 6" id="KW-0808">Transferase</keyword>
<dbReference type="Pfam" id="PF00535">
    <property type="entry name" value="Glycos_transf_2"/>
    <property type="match status" value="1"/>
</dbReference>
<sequence>MALFLLWIIFGLGVLIQLIYLLPIFGRTAFFNPKKQKEQSENEEGVTVVIAAHNEFKNLKLLIPKLFEQDYPNFDVLVIDDRSRDRTSRLLAEMMDRYPKLRTVTVKYTPEHVTSKKYALTLGIKVAKHDVILLTDADCIPASNQWIRKMTAPVRNEGMTFSLGFGGYDAIKGFLNSWIQFETIQTALFYLSFARWKAPFMGIGRNLCYRKSFFMDVKAFKDLWHFEGGDDDLFINKYATGKNTQVVIDSDARTISIPKDNWKDYFRQKKRHLHVGKQYKSQDKMKIGWFAFSHLLFWAGGIGLLIYLGLEQNWEQFPVVFGIFLVRVLLVLWIYSSANRKLNGTKTRSNILVNDFLYIWYFWGLGTFSHQSKDIKWK</sequence>